<dbReference type="EMBL" id="JAJAGQ010000015">
    <property type="protein sequence ID" value="KAJ8541324.1"/>
    <property type="molecule type" value="Genomic_DNA"/>
</dbReference>
<evidence type="ECO:0000256" key="1">
    <source>
        <dbReference type="SAM" id="Phobius"/>
    </source>
</evidence>
<feature type="transmembrane region" description="Helical" evidence="1">
    <location>
        <begin position="34"/>
        <end position="54"/>
    </location>
</feature>
<reference evidence="3" key="1">
    <citation type="journal article" date="2023" name="Proc. Natl. Acad. Sci. U.S.A.">
        <title>Genomic and structural basis for evolution of tropane alkaloid biosynthesis.</title>
        <authorList>
            <person name="Wanga Y.-J."/>
            <person name="Taina T."/>
            <person name="Yua J.-Y."/>
            <person name="Lia J."/>
            <person name="Xua B."/>
            <person name="Chenc J."/>
            <person name="D'Auriad J.C."/>
            <person name="Huanga J.-P."/>
            <person name="Huanga S.-X."/>
        </authorList>
    </citation>
    <scope>NUCLEOTIDE SEQUENCE [LARGE SCALE GENOMIC DNA]</scope>
    <source>
        <strain evidence="3">cv. KIB-2019</strain>
    </source>
</reference>
<feature type="transmembrane region" description="Helical" evidence="1">
    <location>
        <begin position="66"/>
        <end position="87"/>
    </location>
</feature>
<organism evidence="2 3">
    <name type="scientific">Anisodus acutangulus</name>
    <dbReference type="NCBI Taxonomy" id="402998"/>
    <lineage>
        <taxon>Eukaryota</taxon>
        <taxon>Viridiplantae</taxon>
        <taxon>Streptophyta</taxon>
        <taxon>Embryophyta</taxon>
        <taxon>Tracheophyta</taxon>
        <taxon>Spermatophyta</taxon>
        <taxon>Magnoliopsida</taxon>
        <taxon>eudicotyledons</taxon>
        <taxon>Gunneridae</taxon>
        <taxon>Pentapetalae</taxon>
        <taxon>asterids</taxon>
        <taxon>lamiids</taxon>
        <taxon>Solanales</taxon>
        <taxon>Solanaceae</taxon>
        <taxon>Solanoideae</taxon>
        <taxon>Hyoscyameae</taxon>
        <taxon>Anisodus</taxon>
    </lineage>
</organism>
<keyword evidence="1" id="KW-1133">Transmembrane helix</keyword>
<dbReference type="AlphaFoldDB" id="A0A9Q1R3W7"/>
<keyword evidence="1" id="KW-0472">Membrane</keyword>
<dbReference type="Proteomes" id="UP001152561">
    <property type="component" value="Unassembled WGS sequence"/>
</dbReference>
<accession>A0A9Q1R3W7</accession>
<evidence type="ECO:0000313" key="2">
    <source>
        <dbReference type="EMBL" id="KAJ8541324.1"/>
    </source>
</evidence>
<sequence>MIGDCTQKKKTKRAFSTYENQLILPQQFLGLYSLTLRALPSSLTLFSLSLPSIHSHSKNTLSALNFLHYFIQFLQLFYCFSGFLKIISTSTAELRIGEEQEHVKQQLWQIEQSKEQHAVVLSIC</sequence>
<keyword evidence="1" id="KW-0812">Transmembrane</keyword>
<protein>
    <submittedName>
        <fullName evidence="2">Uncharacterized protein</fullName>
    </submittedName>
</protein>
<keyword evidence="3" id="KW-1185">Reference proteome</keyword>
<gene>
    <name evidence="2" type="ORF">K7X08_002140</name>
</gene>
<proteinExistence type="predicted"/>
<comment type="caution">
    <text evidence="2">The sequence shown here is derived from an EMBL/GenBank/DDBJ whole genome shotgun (WGS) entry which is preliminary data.</text>
</comment>
<evidence type="ECO:0000313" key="3">
    <source>
        <dbReference type="Proteomes" id="UP001152561"/>
    </source>
</evidence>
<name>A0A9Q1R3W7_9SOLA</name>